<evidence type="ECO:0000256" key="6">
    <source>
        <dbReference type="ARBA" id="ARBA00023004"/>
    </source>
</evidence>
<evidence type="ECO:0000256" key="9">
    <source>
        <dbReference type="ARBA" id="ARBA00023125"/>
    </source>
</evidence>
<sequence>MADISRTDVLPRPRQAGPLDGPCRTVAREVFAPGAGEHAAAVREREEAAKAVCRGCPVRLPCRRHALAERVPDGVRGGLSPDERHVLLVDTRSAGSL</sequence>
<name>A0ABW7PKN4_9ACTN</name>
<keyword evidence="9" id="KW-0238">DNA-binding</keyword>
<dbReference type="PROSITE" id="PS51674">
    <property type="entry name" value="4FE4S_WBL"/>
    <property type="match status" value="1"/>
</dbReference>
<keyword evidence="6" id="KW-0408">Iron</keyword>
<gene>
    <name evidence="14" type="ORF">WDV06_26910</name>
</gene>
<keyword evidence="7" id="KW-0411">Iron-sulfur</keyword>
<dbReference type="Pfam" id="PF02467">
    <property type="entry name" value="Whib"/>
    <property type="match status" value="1"/>
</dbReference>
<evidence type="ECO:0000313" key="14">
    <source>
        <dbReference type="EMBL" id="MFH7598695.1"/>
    </source>
</evidence>
<keyword evidence="11" id="KW-0804">Transcription</keyword>
<dbReference type="InterPro" id="IPR034768">
    <property type="entry name" value="4FE4S_WBL"/>
</dbReference>
<keyword evidence="10" id="KW-1015">Disulfide bond</keyword>
<comment type="subcellular location">
    <subcellularLocation>
        <location evidence="2">Cytoplasm</location>
    </subcellularLocation>
</comment>
<dbReference type="Proteomes" id="UP001610631">
    <property type="component" value="Unassembled WGS sequence"/>
</dbReference>
<comment type="caution">
    <text evidence="14">The sequence shown here is derived from an EMBL/GenBank/DDBJ whole genome shotgun (WGS) entry which is preliminary data.</text>
</comment>
<evidence type="ECO:0000313" key="15">
    <source>
        <dbReference type="Proteomes" id="UP001610631"/>
    </source>
</evidence>
<evidence type="ECO:0000256" key="1">
    <source>
        <dbReference type="ARBA" id="ARBA00001966"/>
    </source>
</evidence>
<feature type="compositionally biased region" description="Basic and acidic residues" evidence="12">
    <location>
        <begin position="1"/>
        <end position="11"/>
    </location>
</feature>
<comment type="similarity">
    <text evidence="3">Belongs to the WhiB family.</text>
</comment>
<dbReference type="RefSeq" id="WP_395512378.1">
    <property type="nucleotide sequence ID" value="NZ_JBBDHD010000091.1"/>
</dbReference>
<reference evidence="14 15" key="1">
    <citation type="submission" date="2024-03" db="EMBL/GenBank/DDBJ databases">
        <title>Whole genome sequencing of Streptomyces racemochromogenes, to identify antimicrobial biosynthetic gene clusters.</title>
        <authorList>
            <person name="Suryawanshi P."/>
            <person name="Krishnaraj P.U."/>
            <person name="Arun Y.P."/>
            <person name="Suryawanshi M.P."/>
            <person name="Rakshit O."/>
        </authorList>
    </citation>
    <scope>NUCLEOTIDE SEQUENCE [LARGE SCALE GENOMIC DNA]</scope>
    <source>
        <strain evidence="14 15">AUDT626</strain>
    </source>
</reference>
<dbReference type="EMBL" id="JBBDHD010000091">
    <property type="protein sequence ID" value="MFH7598695.1"/>
    <property type="molecule type" value="Genomic_DNA"/>
</dbReference>
<feature type="region of interest" description="Disordered" evidence="12">
    <location>
        <begin position="1"/>
        <end position="22"/>
    </location>
</feature>
<evidence type="ECO:0000259" key="13">
    <source>
        <dbReference type="PROSITE" id="PS51674"/>
    </source>
</evidence>
<accession>A0ABW7PKN4</accession>
<keyword evidence="8" id="KW-0805">Transcription regulation</keyword>
<protein>
    <submittedName>
        <fullName evidence="14">WhiB family transcriptional regulator</fullName>
    </submittedName>
</protein>
<organism evidence="14 15">
    <name type="scientific">Streptomyces racemochromogenes</name>
    <dbReference type="NCBI Taxonomy" id="67353"/>
    <lineage>
        <taxon>Bacteria</taxon>
        <taxon>Bacillati</taxon>
        <taxon>Actinomycetota</taxon>
        <taxon>Actinomycetes</taxon>
        <taxon>Kitasatosporales</taxon>
        <taxon>Streptomycetaceae</taxon>
        <taxon>Streptomyces</taxon>
    </lineage>
</organism>
<keyword evidence="15" id="KW-1185">Reference proteome</keyword>
<keyword evidence="5" id="KW-0479">Metal-binding</keyword>
<evidence type="ECO:0000256" key="3">
    <source>
        <dbReference type="ARBA" id="ARBA00006597"/>
    </source>
</evidence>
<dbReference type="PANTHER" id="PTHR38839">
    <property type="entry name" value="TRANSCRIPTIONAL REGULATOR WHID-RELATED"/>
    <property type="match status" value="1"/>
</dbReference>
<evidence type="ECO:0000256" key="7">
    <source>
        <dbReference type="ARBA" id="ARBA00023014"/>
    </source>
</evidence>
<evidence type="ECO:0000256" key="11">
    <source>
        <dbReference type="ARBA" id="ARBA00023163"/>
    </source>
</evidence>
<evidence type="ECO:0000256" key="2">
    <source>
        <dbReference type="ARBA" id="ARBA00004496"/>
    </source>
</evidence>
<evidence type="ECO:0000256" key="12">
    <source>
        <dbReference type="SAM" id="MobiDB-lite"/>
    </source>
</evidence>
<keyword evidence="4" id="KW-0004">4Fe-4S</keyword>
<evidence type="ECO:0000256" key="8">
    <source>
        <dbReference type="ARBA" id="ARBA00023015"/>
    </source>
</evidence>
<evidence type="ECO:0000256" key="10">
    <source>
        <dbReference type="ARBA" id="ARBA00023157"/>
    </source>
</evidence>
<evidence type="ECO:0000256" key="5">
    <source>
        <dbReference type="ARBA" id="ARBA00022723"/>
    </source>
</evidence>
<feature type="domain" description="4Fe-4S Wbl-type" evidence="13">
    <location>
        <begin position="22"/>
        <end position="86"/>
    </location>
</feature>
<evidence type="ECO:0000256" key="4">
    <source>
        <dbReference type="ARBA" id="ARBA00022485"/>
    </source>
</evidence>
<dbReference type="InterPro" id="IPR003482">
    <property type="entry name" value="Whib"/>
</dbReference>
<proteinExistence type="inferred from homology"/>
<comment type="cofactor">
    <cofactor evidence="1">
        <name>[4Fe-4S] cluster</name>
        <dbReference type="ChEBI" id="CHEBI:49883"/>
    </cofactor>
</comment>